<dbReference type="PANTHER" id="PTHR47691">
    <property type="entry name" value="REGULATOR-RELATED"/>
    <property type="match status" value="1"/>
</dbReference>
<protein>
    <submittedName>
        <fullName evidence="1">Uncharacterized protein</fullName>
    </submittedName>
</protein>
<dbReference type="PANTHER" id="PTHR47691:SF3">
    <property type="entry name" value="HTH-TYPE TRANSCRIPTIONAL REGULATOR RV0890C-RELATED"/>
    <property type="match status" value="1"/>
</dbReference>
<organism evidence="1">
    <name type="scientific">hydrothermal vent metagenome</name>
    <dbReference type="NCBI Taxonomy" id="652676"/>
    <lineage>
        <taxon>unclassified sequences</taxon>
        <taxon>metagenomes</taxon>
        <taxon>ecological metagenomes</taxon>
    </lineage>
</organism>
<accession>A0A3B0ST15</accession>
<sequence>GKTRLAIEVASRMVDQFPDGVRFVSLDAITEPGMIEATVAAAVGLPEDPNRDLIDTLSDHLADTKTLLILDGCEHVAAPCARLVAAVQSRGTTLRVLVTSQVALGVEGETRFTLSPMTTDEATTSDAVALFVDRARQIVPDYDPQDGEREHILNIGRNLDGSPLGIELAAVRLDVLSVEQIEHDLADGLDLATQLPVTDSQRHRTLGEAIEWSVHLLGDVERDAFETLTVFADGFDRDAAAAVAFPSWGTQETTDILLALTAKSILRVERSKSDPTPRYTMPPALRSFGRKNVLMRSPQGSHEISTRHARWYGELATQSDFELRGPHYQRWLRVIDANQANLGNAMVLARDTHDFELLKRIVGRLARYWDWRGHYAKATSWISQALSDSGTSESDDHARVLVWAAYFTAVTGDIADAETIAHKAIVVADRHHYTEQQSSARGVLSIILRQTEHLDEALAPGQEAVVIARRAGDDWFHAWASTVLAVAHLGTGNTTEAHDLGTTSLETFRRLSDQGGEAWSLNILAAVALRTGDLPIAKGYAHDALLYAHLLGVNATIIEALETLAEIARVQGHVVDAIRLMSAASALHHPTVATLTVTANPSHAVIEQLRSQIPADQFADAWEAGQQIDLEAVLNS</sequence>
<feature type="non-terminal residue" evidence="1">
    <location>
        <position position="1"/>
    </location>
</feature>
<dbReference type="EMBL" id="UOEK01000517">
    <property type="protein sequence ID" value="VAW09025.1"/>
    <property type="molecule type" value="Genomic_DNA"/>
</dbReference>
<gene>
    <name evidence="1" type="ORF">MNBD_ACTINO02-1576</name>
</gene>
<reference evidence="1" key="1">
    <citation type="submission" date="2018-06" db="EMBL/GenBank/DDBJ databases">
        <authorList>
            <person name="Zhirakovskaya E."/>
        </authorList>
    </citation>
    <scope>NUCLEOTIDE SEQUENCE</scope>
</reference>
<dbReference type="Gene3D" id="3.40.50.300">
    <property type="entry name" value="P-loop containing nucleotide triphosphate hydrolases"/>
    <property type="match status" value="1"/>
</dbReference>
<evidence type="ECO:0000313" key="1">
    <source>
        <dbReference type="EMBL" id="VAW09025.1"/>
    </source>
</evidence>
<dbReference type="InterPro" id="IPR011990">
    <property type="entry name" value="TPR-like_helical_dom_sf"/>
</dbReference>
<dbReference type="SUPFAM" id="SSF52540">
    <property type="entry name" value="P-loop containing nucleoside triphosphate hydrolases"/>
    <property type="match status" value="1"/>
</dbReference>
<proteinExistence type="predicted"/>
<dbReference type="SUPFAM" id="SSF48452">
    <property type="entry name" value="TPR-like"/>
    <property type="match status" value="2"/>
</dbReference>
<dbReference type="InterPro" id="IPR027417">
    <property type="entry name" value="P-loop_NTPase"/>
</dbReference>
<dbReference type="AlphaFoldDB" id="A0A3B0ST15"/>
<name>A0A3B0ST15_9ZZZZ</name>
<dbReference type="Gene3D" id="1.25.40.10">
    <property type="entry name" value="Tetratricopeptide repeat domain"/>
    <property type="match status" value="1"/>
</dbReference>